<evidence type="ECO:0000256" key="5">
    <source>
        <dbReference type="ARBA" id="ARBA00023242"/>
    </source>
</evidence>
<dbReference type="GO" id="GO:0008270">
    <property type="term" value="F:zinc ion binding"/>
    <property type="evidence" value="ECO:0007669"/>
    <property type="project" value="InterPro"/>
</dbReference>
<dbReference type="PROSITE" id="PS50048">
    <property type="entry name" value="ZN2_CY6_FUNGAL_2"/>
    <property type="match status" value="1"/>
</dbReference>
<dbReference type="Gene3D" id="4.10.240.10">
    <property type="entry name" value="Zn(2)-C6 fungal-type DNA-binding domain"/>
    <property type="match status" value="1"/>
</dbReference>
<dbReference type="CDD" id="cd00067">
    <property type="entry name" value="GAL4"/>
    <property type="match status" value="1"/>
</dbReference>
<dbReference type="InterPro" id="IPR050987">
    <property type="entry name" value="AtrR-like"/>
</dbReference>
<evidence type="ECO:0000313" key="8">
    <source>
        <dbReference type="EMBL" id="OJJ70047.1"/>
    </source>
</evidence>
<evidence type="ECO:0000313" key="9">
    <source>
        <dbReference type="Proteomes" id="UP000184499"/>
    </source>
</evidence>
<evidence type="ECO:0000256" key="3">
    <source>
        <dbReference type="ARBA" id="ARBA00023125"/>
    </source>
</evidence>
<accession>A0A1L9UEG8</accession>
<dbReference type="VEuPathDB" id="FungiDB:ASPBRDRAFT_650014"/>
<proteinExistence type="predicted"/>
<dbReference type="GO" id="GO:0006351">
    <property type="term" value="P:DNA-templated transcription"/>
    <property type="evidence" value="ECO:0007669"/>
    <property type="project" value="InterPro"/>
</dbReference>
<dbReference type="Proteomes" id="UP000184499">
    <property type="component" value="Unassembled WGS sequence"/>
</dbReference>
<dbReference type="RefSeq" id="XP_067477296.1">
    <property type="nucleotide sequence ID" value="XM_067628503.1"/>
</dbReference>
<sequence>MVRADTITHDSRGSKRSGDDIHRHGADQPNPLPDSKRQRRGRYVSQACMQCRQRKVKCDGNLPCQPCRLSERRCSQNAIDLRRRKSVRDEVSARHVRESIAGEGSDSSEDPAVIGGDVLTRLDRVERQLQFIINAACPSSKRRDTIDAETGSVNRLGVISIENESWIALKSKRFTHNEVNSFSGETSIRHALEEVEGRLETIQGSGGPADDIPYSQISTPVLTPSPHHEKRGNKSEHDHHRNILQMYDIEPKRSQWDKSLDTFCIEVHILYPFLHLPTLRNKYDAMWSSFASSSETDNHHSKIFEIDLAELLICIAIGQCTESPRLENQEGRHSAGWSVYRAAYGLIGDLLDSFGNCPDSLQLLQTLALMVIYLFRLDIFGKAGKLLALAISHAHHLGLHRSRVVHSLSPFQSEMSRRMWWSLYILDRRVAIETGHPFLIQNINVDTPLPRPLDDDQLSRFRNCPEVDLETLQPSETGGPYTTSFPYFRAMIAYSELLGKVWEGLYGAASLDLAPNYSLREHLERLLFRAQKDIHPEFAHPHYGPRAAQFVETPWWLMKQQALMRTRWLSVRLLIRRPLLYTSDSPNGTPLDSFENEVTCMQIANSIIEEVSRFPEEKVIFTFPFLHYLIGATITSLGLIMKENTFKAAYGGATVHAIRLLETYCAKTWVSGKLIRVVSRLRHMASRLLRDGDVVGSGLSLYKHSSQAFSGIQDARAREAEVGRSEIPMAHSRPEPSSPSAGERELIGPPDLNIRPGVACESISRMPPLHGRNTTEPCLPTQALSFDGLASLVMSDFDFEEGVPGGSRFGTLPPGDASIQLLPSDQPEGGAGTSHTRPLTMHNELAAGEPVAPYNVRNSGDSGMEEMEWLEALFGNYVNSDFIPRQYT</sequence>
<dbReference type="SMART" id="SM00906">
    <property type="entry name" value="Fungal_trans"/>
    <property type="match status" value="1"/>
</dbReference>
<keyword evidence="2" id="KW-0805">Transcription regulation</keyword>
<organism evidence="8 9">
    <name type="scientific">Aspergillus brasiliensis (strain CBS 101740 / IMI 381727 / IBT 21946)</name>
    <dbReference type="NCBI Taxonomy" id="767769"/>
    <lineage>
        <taxon>Eukaryota</taxon>
        <taxon>Fungi</taxon>
        <taxon>Dikarya</taxon>
        <taxon>Ascomycota</taxon>
        <taxon>Pezizomycotina</taxon>
        <taxon>Eurotiomycetes</taxon>
        <taxon>Eurotiomycetidae</taxon>
        <taxon>Eurotiales</taxon>
        <taxon>Aspergillaceae</taxon>
        <taxon>Aspergillus</taxon>
        <taxon>Aspergillus subgen. Circumdati</taxon>
    </lineage>
</organism>
<gene>
    <name evidence="8" type="ORF">ASPBRDRAFT_650014</name>
</gene>
<evidence type="ECO:0000256" key="2">
    <source>
        <dbReference type="ARBA" id="ARBA00023015"/>
    </source>
</evidence>
<dbReference type="GeneID" id="93580991"/>
<dbReference type="SMART" id="SM00066">
    <property type="entry name" value="GAL4"/>
    <property type="match status" value="1"/>
</dbReference>
<dbReference type="OMA" id="FRAQKDI"/>
<feature type="compositionally biased region" description="Basic and acidic residues" evidence="6">
    <location>
        <begin position="1"/>
        <end position="26"/>
    </location>
</feature>
<keyword evidence="5" id="KW-0539">Nucleus</keyword>
<dbReference type="STRING" id="767769.A0A1L9UEG8"/>
<dbReference type="CDD" id="cd12148">
    <property type="entry name" value="fungal_TF_MHR"/>
    <property type="match status" value="1"/>
</dbReference>
<protein>
    <recommendedName>
        <fullName evidence="7">Zn(2)-C6 fungal-type domain-containing protein</fullName>
    </recommendedName>
</protein>
<dbReference type="InterPro" id="IPR036864">
    <property type="entry name" value="Zn2-C6_fun-type_DNA-bd_sf"/>
</dbReference>
<evidence type="ECO:0000259" key="7">
    <source>
        <dbReference type="PROSITE" id="PS50048"/>
    </source>
</evidence>
<dbReference type="Pfam" id="PF04082">
    <property type="entry name" value="Fungal_trans"/>
    <property type="match status" value="1"/>
</dbReference>
<dbReference type="GO" id="GO:0000981">
    <property type="term" value="F:DNA-binding transcription factor activity, RNA polymerase II-specific"/>
    <property type="evidence" value="ECO:0007669"/>
    <property type="project" value="InterPro"/>
</dbReference>
<reference evidence="9" key="1">
    <citation type="journal article" date="2017" name="Genome Biol.">
        <title>Comparative genomics reveals high biological diversity and specific adaptations in the industrially and medically important fungal genus Aspergillus.</title>
        <authorList>
            <person name="de Vries R.P."/>
            <person name="Riley R."/>
            <person name="Wiebenga A."/>
            <person name="Aguilar-Osorio G."/>
            <person name="Amillis S."/>
            <person name="Uchima C.A."/>
            <person name="Anderluh G."/>
            <person name="Asadollahi M."/>
            <person name="Askin M."/>
            <person name="Barry K."/>
            <person name="Battaglia E."/>
            <person name="Bayram O."/>
            <person name="Benocci T."/>
            <person name="Braus-Stromeyer S.A."/>
            <person name="Caldana C."/>
            <person name="Canovas D."/>
            <person name="Cerqueira G.C."/>
            <person name="Chen F."/>
            <person name="Chen W."/>
            <person name="Choi C."/>
            <person name="Clum A."/>
            <person name="Dos Santos R.A."/>
            <person name="Damasio A.R."/>
            <person name="Diallinas G."/>
            <person name="Emri T."/>
            <person name="Fekete E."/>
            <person name="Flipphi M."/>
            <person name="Freyberg S."/>
            <person name="Gallo A."/>
            <person name="Gournas C."/>
            <person name="Habgood R."/>
            <person name="Hainaut M."/>
            <person name="Harispe M.L."/>
            <person name="Henrissat B."/>
            <person name="Hilden K.S."/>
            <person name="Hope R."/>
            <person name="Hossain A."/>
            <person name="Karabika E."/>
            <person name="Karaffa L."/>
            <person name="Karanyi Z."/>
            <person name="Krasevec N."/>
            <person name="Kuo A."/>
            <person name="Kusch H."/>
            <person name="LaButti K."/>
            <person name="Lagendijk E.L."/>
            <person name="Lapidus A."/>
            <person name="Levasseur A."/>
            <person name="Lindquist E."/>
            <person name="Lipzen A."/>
            <person name="Logrieco A.F."/>
            <person name="MacCabe A."/>
            <person name="Maekelae M.R."/>
            <person name="Malavazi I."/>
            <person name="Melin P."/>
            <person name="Meyer V."/>
            <person name="Mielnichuk N."/>
            <person name="Miskei M."/>
            <person name="Molnar A.P."/>
            <person name="Mule G."/>
            <person name="Ngan C.Y."/>
            <person name="Orejas M."/>
            <person name="Orosz E."/>
            <person name="Ouedraogo J.P."/>
            <person name="Overkamp K.M."/>
            <person name="Park H.-S."/>
            <person name="Perrone G."/>
            <person name="Piumi F."/>
            <person name="Punt P.J."/>
            <person name="Ram A.F."/>
            <person name="Ramon A."/>
            <person name="Rauscher S."/>
            <person name="Record E."/>
            <person name="Riano-Pachon D.M."/>
            <person name="Robert V."/>
            <person name="Roehrig J."/>
            <person name="Ruller R."/>
            <person name="Salamov A."/>
            <person name="Salih N.S."/>
            <person name="Samson R.A."/>
            <person name="Sandor E."/>
            <person name="Sanguinetti M."/>
            <person name="Schuetze T."/>
            <person name="Sepcic K."/>
            <person name="Shelest E."/>
            <person name="Sherlock G."/>
            <person name="Sophianopoulou V."/>
            <person name="Squina F.M."/>
            <person name="Sun H."/>
            <person name="Susca A."/>
            <person name="Todd R.B."/>
            <person name="Tsang A."/>
            <person name="Unkles S.E."/>
            <person name="van de Wiele N."/>
            <person name="van Rossen-Uffink D."/>
            <person name="Oliveira J.V."/>
            <person name="Vesth T.C."/>
            <person name="Visser J."/>
            <person name="Yu J.-H."/>
            <person name="Zhou M."/>
            <person name="Andersen M.R."/>
            <person name="Archer D.B."/>
            <person name="Baker S.E."/>
            <person name="Benoit I."/>
            <person name="Brakhage A.A."/>
            <person name="Braus G.H."/>
            <person name="Fischer R."/>
            <person name="Frisvad J.C."/>
            <person name="Goldman G.H."/>
            <person name="Houbraken J."/>
            <person name="Oakley B."/>
            <person name="Pocsi I."/>
            <person name="Scazzocchio C."/>
            <person name="Seiboth B."/>
            <person name="vanKuyk P.A."/>
            <person name="Wortman J."/>
            <person name="Dyer P.S."/>
            <person name="Grigoriev I.V."/>
        </authorList>
    </citation>
    <scope>NUCLEOTIDE SEQUENCE [LARGE SCALE GENOMIC DNA]</scope>
    <source>
        <strain evidence="9">CBS 101740 / IMI 381727 / IBT 21946</strain>
    </source>
</reference>
<feature type="region of interest" description="Disordered" evidence="6">
    <location>
        <begin position="1"/>
        <end position="41"/>
    </location>
</feature>
<dbReference type="GO" id="GO:0009893">
    <property type="term" value="P:positive regulation of metabolic process"/>
    <property type="evidence" value="ECO:0007669"/>
    <property type="project" value="UniProtKB-ARBA"/>
</dbReference>
<keyword evidence="3" id="KW-0238">DNA-binding</keyword>
<evidence type="ECO:0000256" key="1">
    <source>
        <dbReference type="ARBA" id="ARBA00022723"/>
    </source>
</evidence>
<dbReference type="OrthoDB" id="3266505at2759"/>
<dbReference type="PANTHER" id="PTHR46910">
    <property type="entry name" value="TRANSCRIPTION FACTOR PDR1"/>
    <property type="match status" value="1"/>
</dbReference>
<keyword evidence="9" id="KW-1185">Reference proteome</keyword>
<keyword evidence="1" id="KW-0479">Metal-binding</keyword>
<dbReference type="PROSITE" id="PS00463">
    <property type="entry name" value="ZN2_CY6_FUNGAL_1"/>
    <property type="match status" value="1"/>
</dbReference>
<feature type="domain" description="Zn(2)-C6 fungal-type" evidence="7">
    <location>
        <begin position="47"/>
        <end position="76"/>
    </location>
</feature>
<dbReference type="SUPFAM" id="SSF57701">
    <property type="entry name" value="Zn2/Cys6 DNA-binding domain"/>
    <property type="match status" value="1"/>
</dbReference>
<dbReference type="InterPro" id="IPR007219">
    <property type="entry name" value="XnlR_reg_dom"/>
</dbReference>
<evidence type="ECO:0000256" key="6">
    <source>
        <dbReference type="SAM" id="MobiDB-lite"/>
    </source>
</evidence>
<keyword evidence="4" id="KW-0804">Transcription</keyword>
<dbReference type="GO" id="GO:0003677">
    <property type="term" value="F:DNA binding"/>
    <property type="evidence" value="ECO:0007669"/>
    <property type="project" value="UniProtKB-KW"/>
</dbReference>
<dbReference type="Pfam" id="PF00172">
    <property type="entry name" value="Zn_clus"/>
    <property type="match status" value="1"/>
</dbReference>
<dbReference type="InterPro" id="IPR001138">
    <property type="entry name" value="Zn2Cys6_DnaBD"/>
</dbReference>
<feature type="region of interest" description="Disordered" evidence="6">
    <location>
        <begin position="720"/>
        <end position="751"/>
    </location>
</feature>
<name>A0A1L9UEG8_ASPBC</name>
<dbReference type="PANTHER" id="PTHR46910:SF1">
    <property type="entry name" value="MISCELLANEOUS ZN(II)2CYS6 TRANSCRIPTION FACTOR (EUROFUNG)-RELATED"/>
    <property type="match status" value="1"/>
</dbReference>
<dbReference type="AlphaFoldDB" id="A0A1L9UEG8"/>
<evidence type="ECO:0000256" key="4">
    <source>
        <dbReference type="ARBA" id="ARBA00023163"/>
    </source>
</evidence>
<dbReference type="EMBL" id="KV878687">
    <property type="protein sequence ID" value="OJJ70047.1"/>
    <property type="molecule type" value="Genomic_DNA"/>
</dbReference>